<dbReference type="InterPro" id="IPR019103">
    <property type="entry name" value="Peptidase_aspartic_DDI1-type"/>
</dbReference>
<keyword evidence="2" id="KW-0645">Protease</keyword>
<dbReference type="Pfam" id="PF00226">
    <property type="entry name" value="DnaJ"/>
    <property type="match status" value="1"/>
</dbReference>
<accession>A0A8J5IUI8</accession>
<dbReference type="AlphaFoldDB" id="A0A8J5IUI8"/>
<dbReference type="SMART" id="SM00165">
    <property type="entry name" value="UBA"/>
    <property type="match status" value="1"/>
</dbReference>
<sequence length="726" mass="80454">MQVTVTSADGGQVAQITAEPAQQLSSVGPQLQQQFGIPAAAQVLMLNGNPLRLDQTFEQAGVKEDDLLVIMRNPSAAPAAARPAIPTSAGFTARPGMKLHDIPSNPTPETLLDIMDKNPQLLAELQQVNPKLATALQTKSVSDVRMALMQMHMEAASRKFEEQQEIEALERNPFDAEAQAKIAERIRLSNVQKNMEIAIEEMPEAFGRVTMLYIPCEVNETQVKAFVDSGAQSTIMSSSCAERCGIMRLVDKRFAGQAVGVGTATIIGKVHMAPLKIGNEFYNCSFTILDQQGVDFLFGLDMLKRHQCCIDLSKNVLRLHEGDSFHEVSFLPEHEIPSSENRADSAQPPATLGGVPVPASTPGSTPTSAAAVPTPASAAAGSQIDREKVAQLVGLGFPEQRAIQALQTCNGNVEMAAGLLFESMNGTMAGDDEFREDLYEILELEPAADERQVARAYKKKSILHHPDRGGDVQKFLELTHARDILLDPKKKEAYDKKLSRELLAKKKQREREAELDGKRRQMRDELLRKEQIFERNRKPSAKQQKAELSKLREKALARQQELQDRLARESKRRAELKKYQESRGASKSQRTVTFKWDKKQYSHSDDTLSRELRSYGEIETIKMKTSSAKVVFTEASAAASAVRIEGHKDCWREVSIQGHIVETDGFTSTEDKTTTKTTSKRNVVTLTGGPISLKEHLAFEEKVLAALREKAKPQQEQQQQTPVQSH</sequence>
<dbReference type="CDD" id="cd06257">
    <property type="entry name" value="DnaJ"/>
    <property type="match status" value="1"/>
</dbReference>
<gene>
    <name evidence="9" type="ORF">JG688_00003232</name>
</gene>
<dbReference type="PROSITE" id="PS50053">
    <property type="entry name" value="UBIQUITIN_2"/>
    <property type="match status" value="1"/>
</dbReference>
<dbReference type="PROSITE" id="PS50076">
    <property type="entry name" value="DNAJ_2"/>
    <property type="match status" value="1"/>
</dbReference>
<feature type="compositionally biased region" description="Basic and acidic residues" evidence="5">
    <location>
        <begin position="559"/>
        <end position="581"/>
    </location>
</feature>
<dbReference type="GO" id="GO:0004190">
    <property type="term" value="F:aspartic-type endopeptidase activity"/>
    <property type="evidence" value="ECO:0007669"/>
    <property type="project" value="UniProtKB-KW"/>
</dbReference>
<dbReference type="Pfam" id="PF00627">
    <property type="entry name" value="UBA"/>
    <property type="match status" value="1"/>
</dbReference>
<organism evidence="9 10">
    <name type="scientific">Phytophthora aleatoria</name>
    <dbReference type="NCBI Taxonomy" id="2496075"/>
    <lineage>
        <taxon>Eukaryota</taxon>
        <taxon>Sar</taxon>
        <taxon>Stramenopiles</taxon>
        <taxon>Oomycota</taxon>
        <taxon>Peronosporomycetes</taxon>
        <taxon>Peronosporales</taxon>
        <taxon>Peronosporaceae</taxon>
        <taxon>Phytophthora</taxon>
    </lineage>
</organism>
<dbReference type="Pfam" id="PF09668">
    <property type="entry name" value="Asp_protease"/>
    <property type="match status" value="1"/>
</dbReference>
<evidence type="ECO:0000256" key="4">
    <source>
        <dbReference type="ARBA" id="ARBA00022801"/>
    </source>
</evidence>
<feature type="domain" description="Ubiquitin-like" evidence="7">
    <location>
        <begin position="1"/>
        <end position="77"/>
    </location>
</feature>
<evidence type="ECO:0000313" key="9">
    <source>
        <dbReference type="EMBL" id="KAG6974096.1"/>
    </source>
</evidence>
<protein>
    <recommendedName>
        <fullName evidence="11">DNA damage-inducible protein 1</fullName>
    </recommendedName>
</protein>
<dbReference type="CDD" id="cd14309">
    <property type="entry name" value="UBA_scDdi1_like"/>
    <property type="match status" value="1"/>
</dbReference>
<dbReference type="PANTHER" id="PTHR12917:SF1">
    <property type="entry name" value="AT13091P"/>
    <property type="match status" value="1"/>
</dbReference>
<evidence type="ECO:0008006" key="11">
    <source>
        <dbReference type="Google" id="ProtNLM"/>
    </source>
</evidence>
<evidence type="ECO:0000259" key="6">
    <source>
        <dbReference type="PROSITE" id="PS50030"/>
    </source>
</evidence>
<comment type="similarity">
    <text evidence="1">Belongs to the DDI1 family.</text>
</comment>
<dbReference type="PANTHER" id="PTHR12917">
    <property type="entry name" value="ASPARTYL PROTEASE DDI-RELATED"/>
    <property type="match status" value="1"/>
</dbReference>
<evidence type="ECO:0000256" key="1">
    <source>
        <dbReference type="ARBA" id="ARBA00009136"/>
    </source>
</evidence>
<dbReference type="Pfam" id="PF00240">
    <property type="entry name" value="ubiquitin"/>
    <property type="match status" value="1"/>
</dbReference>
<reference evidence="9" key="1">
    <citation type="submission" date="2021-01" db="EMBL/GenBank/DDBJ databases">
        <title>Phytophthora aleatoria, a newly-described species from Pinus radiata is distinct from Phytophthora cactorum isolates based on comparative genomics.</title>
        <authorList>
            <person name="Mcdougal R."/>
            <person name="Panda P."/>
            <person name="Williams N."/>
            <person name="Studholme D.J."/>
        </authorList>
    </citation>
    <scope>NUCLEOTIDE SEQUENCE</scope>
    <source>
        <strain evidence="9">NZFS 4037</strain>
    </source>
</reference>
<name>A0A8J5IUI8_9STRA</name>
<comment type="caution">
    <text evidence="9">The sequence shown here is derived from an EMBL/GenBank/DDBJ whole genome shotgun (WGS) entry which is preliminary data.</text>
</comment>
<feature type="region of interest" description="Disordered" evidence="5">
    <location>
        <begin position="559"/>
        <end position="589"/>
    </location>
</feature>
<keyword evidence="10" id="KW-1185">Reference proteome</keyword>
<dbReference type="InterPro" id="IPR015940">
    <property type="entry name" value="UBA"/>
</dbReference>
<keyword evidence="3" id="KW-0064">Aspartyl protease</keyword>
<dbReference type="InterPro" id="IPR001623">
    <property type="entry name" value="DnaJ_domain"/>
</dbReference>
<evidence type="ECO:0000313" key="10">
    <source>
        <dbReference type="Proteomes" id="UP000709295"/>
    </source>
</evidence>
<evidence type="ECO:0000256" key="2">
    <source>
        <dbReference type="ARBA" id="ARBA00022670"/>
    </source>
</evidence>
<dbReference type="GO" id="GO:0006508">
    <property type="term" value="P:proteolysis"/>
    <property type="evidence" value="ECO:0007669"/>
    <property type="project" value="UniProtKB-KW"/>
</dbReference>
<evidence type="ECO:0000256" key="3">
    <source>
        <dbReference type="ARBA" id="ARBA00022750"/>
    </source>
</evidence>
<evidence type="ECO:0000256" key="5">
    <source>
        <dbReference type="SAM" id="MobiDB-lite"/>
    </source>
</evidence>
<dbReference type="SMART" id="SM00213">
    <property type="entry name" value="UBQ"/>
    <property type="match status" value="1"/>
</dbReference>
<dbReference type="CDD" id="cd05479">
    <property type="entry name" value="RP_DDI"/>
    <property type="match status" value="1"/>
</dbReference>
<feature type="domain" description="J" evidence="8">
    <location>
        <begin position="437"/>
        <end position="498"/>
    </location>
</feature>
<feature type="compositionally biased region" description="Low complexity" evidence="5">
    <location>
        <begin position="355"/>
        <end position="382"/>
    </location>
</feature>
<dbReference type="SMART" id="SM00271">
    <property type="entry name" value="DnaJ"/>
    <property type="match status" value="1"/>
</dbReference>
<dbReference type="EMBL" id="JAENGY010000096">
    <property type="protein sequence ID" value="KAG6974096.1"/>
    <property type="molecule type" value="Genomic_DNA"/>
</dbReference>
<keyword evidence="4" id="KW-0378">Hydrolase</keyword>
<proteinExistence type="inferred from homology"/>
<evidence type="ECO:0000259" key="7">
    <source>
        <dbReference type="PROSITE" id="PS50053"/>
    </source>
</evidence>
<dbReference type="Proteomes" id="UP000709295">
    <property type="component" value="Unassembled WGS sequence"/>
</dbReference>
<feature type="region of interest" description="Disordered" evidence="5">
    <location>
        <begin position="336"/>
        <end position="383"/>
    </location>
</feature>
<dbReference type="PROSITE" id="PS50030">
    <property type="entry name" value="UBA"/>
    <property type="match status" value="1"/>
</dbReference>
<evidence type="ECO:0000259" key="8">
    <source>
        <dbReference type="PROSITE" id="PS50076"/>
    </source>
</evidence>
<dbReference type="InterPro" id="IPR000626">
    <property type="entry name" value="Ubiquitin-like_dom"/>
</dbReference>
<feature type="domain" description="UBA" evidence="6">
    <location>
        <begin position="383"/>
        <end position="423"/>
    </location>
</feature>